<proteinExistence type="predicted"/>
<reference evidence="2 3" key="1">
    <citation type="journal article" date="2020" name="Nature">
        <title>Six reference-quality genomes reveal evolution of bat adaptations.</title>
        <authorList>
            <person name="Jebb D."/>
            <person name="Huang Z."/>
            <person name="Pippel M."/>
            <person name="Hughes G.M."/>
            <person name="Lavrichenko K."/>
            <person name="Devanna P."/>
            <person name="Winkler S."/>
            <person name="Jermiin L.S."/>
            <person name="Skirmuntt E.C."/>
            <person name="Katzourakis A."/>
            <person name="Burkitt-Gray L."/>
            <person name="Ray D.A."/>
            <person name="Sullivan K.A.M."/>
            <person name="Roscito J.G."/>
            <person name="Kirilenko B.M."/>
            <person name="Davalos L.M."/>
            <person name="Corthals A.P."/>
            <person name="Power M.L."/>
            <person name="Jones G."/>
            <person name="Ransome R.D."/>
            <person name="Dechmann D.K.N."/>
            <person name="Locatelli A.G."/>
            <person name="Puechmaille S.J."/>
            <person name="Fedrigo O."/>
            <person name="Jarvis E.D."/>
            <person name="Hiller M."/>
            <person name="Vernes S.C."/>
            <person name="Myers E.W."/>
            <person name="Teeling E.C."/>
        </authorList>
    </citation>
    <scope>NUCLEOTIDE SEQUENCE [LARGE SCALE GENOMIC DNA]</scope>
    <source>
        <strain evidence="2">MRouAeg1</strain>
        <tissue evidence="2">Muscle</tissue>
    </source>
</reference>
<dbReference type="EMBL" id="JACASE010000010">
    <property type="protein sequence ID" value="KAF6431681.1"/>
    <property type="molecule type" value="Genomic_DNA"/>
</dbReference>
<name>A0A7J8E8M7_ROUAE</name>
<feature type="chain" id="PRO_5029856525" evidence="1">
    <location>
        <begin position="18"/>
        <end position="133"/>
    </location>
</feature>
<protein>
    <submittedName>
        <fullName evidence="2">Uncharacterized protein</fullName>
    </submittedName>
</protein>
<keyword evidence="3" id="KW-1185">Reference proteome</keyword>
<dbReference type="AlphaFoldDB" id="A0A7J8E8M7"/>
<sequence>MMASSLISLVFISSSQPIPLSYHTTFTVRKLTLTHFIIYSSHFFKTFPLATVSFTAKDPARVHGLHVVVVSLRLLQSGTVPQSFLTLKFLKSKFQSCRMSFNVGFSDISLTYRLCIFSKNIAEVALCCDLSFR</sequence>
<feature type="signal peptide" evidence="1">
    <location>
        <begin position="1"/>
        <end position="17"/>
    </location>
</feature>
<keyword evidence="1" id="KW-0732">Signal</keyword>
<gene>
    <name evidence="2" type="ORF">HJG63_008174</name>
</gene>
<organism evidence="2 3">
    <name type="scientific">Rousettus aegyptiacus</name>
    <name type="common">Egyptian fruit bat</name>
    <name type="synonym">Pteropus aegyptiacus</name>
    <dbReference type="NCBI Taxonomy" id="9407"/>
    <lineage>
        <taxon>Eukaryota</taxon>
        <taxon>Metazoa</taxon>
        <taxon>Chordata</taxon>
        <taxon>Craniata</taxon>
        <taxon>Vertebrata</taxon>
        <taxon>Euteleostomi</taxon>
        <taxon>Mammalia</taxon>
        <taxon>Eutheria</taxon>
        <taxon>Laurasiatheria</taxon>
        <taxon>Chiroptera</taxon>
        <taxon>Yinpterochiroptera</taxon>
        <taxon>Pteropodoidea</taxon>
        <taxon>Pteropodidae</taxon>
        <taxon>Rousettinae</taxon>
        <taxon>Rousettus</taxon>
    </lineage>
</organism>
<evidence type="ECO:0000256" key="1">
    <source>
        <dbReference type="SAM" id="SignalP"/>
    </source>
</evidence>
<dbReference type="Proteomes" id="UP000593571">
    <property type="component" value="Unassembled WGS sequence"/>
</dbReference>
<evidence type="ECO:0000313" key="3">
    <source>
        <dbReference type="Proteomes" id="UP000593571"/>
    </source>
</evidence>
<comment type="caution">
    <text evidence="2">The sequence shown here is derived from an EMBL/GenBank/DDBJ whole genome shotgun (WGS) entry which is preliminary data.</text>
</comment>
<accession>A0A7J8E8M7</accession>
<evidence type="ECO:0000313" key="2">
    <source>
        <dbReference type="EMBL" id="KAF6431681.1"/>
    </source>
</evidence>